<dbReference type="EMBL" id="KP795514">
    <property type="protein sequence ID" value="AKN36850.1"/>
    <property type="molecule type" value="Genomic_DNA"/>
</dbReference>
<sequence>MTVESARSSAAREIYLNDSKHANHKKTEAIISVIGSRKTSININANMEAYKLATALKRKGGRPPTPAMEFVFSLPKREDLRPTKEQWETMIVEVVKSMAVSMEINTEELTGIVRAVAHQQEQDDTKGTGDHCHVVIGKFTNNGKYLRALQKKGVIHASKLAFNKAVRDVMGVDYTTYRAEQNYNSKKRAPIWKVKAARAMEEVEAASKLLNQFHKQSEKWLQAFQGGDSKQLNRQFNRIQKSIDGIEGLELAEEAESSFYDMVMKINEQSESKLKTKKEHPKKENAPLMLFGKPVK</sequence>
<accession>A0A0H3ZLB9</accession>
<name>A0A0H3ZLB9_9VIBR</name>
<reference evidence="2" key="1">
    <citation type="journal article" date="2015" name="MBio">
        <title>Eco-Evolutionary Dynamics of Episomes among Ecologically Cohesive Bacterial Populations.</title>
        <authorList>
            <person name="Xue H."/>
            <person name="Cordero O.X."/>
            <person name="Camas F.M."/>
            <person name="Trimble W."/>
            <person name="Meyer F."/>
            <person name="Guglielmini J."/>
            <person name="Rocha E.P."/>
            <person name="Polz M.F."/>
        </authorList>
    </citation>
    <scope>NUCLEOTIDE SEQUENCE</scope>
    <source>
        <strain evidence="2">5F_275</strain>
    </source>
</reference>
<evidence type="ECO:0000313" key="2">
    <source>
        <dbReference type="EMBL" id="AKN36850.1"/>
    </source>
</evidence>
<feature type="region of interest" description="Disordered" evidence="1">
    <location>
        <begin position="272"/>
        <end position="296"/>
    </location>
</feature>
<protein>
    <submittedName>
        <fullName evidence="2">Uncharacterized protein</fullName>
    </submittedName>
</protein>
<proteinExistence type="predicted"/>
<dbReference type="AlphaFoldDB" id="A0A0H3ZLB9"/>
<organism evidence="2">
    <name type="scientific">Vibrio tasmaniensis</name>
    <dbReference type="NCBI Taxonomy" id="212663"/>
    <lineage>
        <taxon>Bacteria</taxon>
        <taxon>Pseudomonadati</taxon>
        <taxon>Pseudomonadota</taxon>
        <taxon>Gammaproteobacteria</taxon>
        <taxon>Vibrionales</taxon>
        <taxon>Vibrionaceae</taxon>
        <taxon>Vibrio</taxon>
    </lineage>
</organism>
<evidence type="ECO:0000256" key="1">
    <source>
        <dbReference type="SAM" id="MobiDB-lite"/>
    </source>
</evidence>